<accession>A0A2W1K0F9</accession>
<evidence type="ECO:0000313" key="2">
    <source>
        <dbReference type="EMBL" id="PZD81804.1"/>
    </source>
</evidence>
<dbReference type="EMBL" id="QKQP01000001">
    <property type="protein sequence ID" value="PZD81804.1"/>
    <property type="molecule type" value="Genomic_DNA"/>
</dbReference>
<dbReference type="RefSeq" id="WP_009567530.1">
    <property type="nucleotide sequence ID" value="NZ_AP025160.1"/>
</dbReference>
<proteinExistence type="predicted"/>
<name>A0A2W1K0F9_ACIFR</name>
<dbReference type="GeneID" id="65280167"/>
<sequence length="67" mass="7737">MISYPCNDQTPLPPLSDEAAVTVLEFLHHFTECFESQYYGEIHRYYEERSQANTQAAELPPADDPLF</sequence>
<gene>
    <name evidence="2" type="ORF">DN052_01635</name>
    <name evidence="3" type="ORF">DN052_05705</name>
    <name evidence="1" type="ORF">DN052_14035</name>
</gene>
<dbReference type="EMBL" id="QKQP01000001">
    <property type="protein sequence ID" value="PZD82504.1"/>
    <property type="molecule type" value="Genomic_DNA"/>
</dbReference>
<dbReference type="AlphaFoldDB" id="A0A2W1K0F9"/>
<protein>
    <submittedName>
        <fullName evidence="1">Uncharacterized protein</fullName>
    </submittedName>
</protein>
<dbReference type="EMBL" id="QKQP01000011">
    <property type="protein sequence ID" value="PZD80039.1"/>
    <property type="molecule type" value="Genomic_DNA"/>
</dbReference>
<organism evidence="1 4">
    <name type="scientific">Acidithiobacillus ferrooxidans</name>
    <name type="common">Thiobacillus ferrooxidans</name>
    <dbReference type="NCBI Taxonomy" id="920"/>
    <lineage>
        <taxon>Bacteria</taxon>
        <taxon>Pseudomonadati</taxon>
        <taxon>Pseudomonadota</taxon>
        <taxon>Acidithiobacillia</taxon>
        <taxon>Acidithiobacillales</taxon>
        <taxon>Acidithiobacillaceae</taxon>
        <taxon>Acidithiobacillus</taxon>
    </lineage>
</organism>
<evidence type="ECO:0000313" key="4">
    <source>
        <dbReference type="Proteomes" id="UP000248886"/>
    </source>
</evidence>
<dbReference type="Proteomes" id="UP000248886">
    <property type="component" value="Unassembled WGS sequence"/>
</dbReference>
<dbReference type="OrthoDB" id="8527311at2"/>
<evidence type="ECO:0000313" key="1">
    <source>
        <dbReference type="EMBL" id="PZD80039.1"/>
    </source>
</evidence>
<evidence type="ECO:0000313" key="3">
    <source>
        <dbReference type="EMBL" id="PZD82504.1"/>
    </source>
</evidence>
<comment type="caution">
    <text evidence="1">The sequence shown here is derived from an EMBL/GenBank/DDBJ whole genome shotgun (WGS) entry which is preliminary data.</text>
</comment>
<reference evidence="1 4" key="1">
    <citation type="submission" date="2018-06" db="EMBL/GenBank/DDBJ databases">
        <title>Draft sequence of Acidithiobacillus ferrooxidans CCM 4253.</title>
        <authorList>
            <person name="Moya-Beltran A."/>
            <person name="Castro M."/>
            <person name="Covarrubias P.C."/>
            <person name="Issotta F."/>
            <person name="Janiczek O."/>
            <person name="Mandl M."/>
            <person name="Kucera J."/>
            <person name="Quatrini R."/>
        </authorList>
    </citation>
    <scope>NUCLEOTIDE SEQUENCE [LARGE SCALE GENOMIC DNA]</scope>
    <source>
        <strain evidence="1 4">CCM 4253</strain>
    </source>
</reference>